<keyword evidence="4" id="KW-0677">Repeat</keyword>
<dbReference type="Pfam" id="PF00668">
    <property type="entry name" value="Condensation"/>
    <property type="match status" value="3"/>
</dbReference>
<comment type="caution">
    <text evidence="7">The sequence shown here is derived from an EMBL/GenBank/DDBJ whole genome shotgun (WGS) entry which is preliminary data.</text>
</comment>
<evidence type="ECO:0000256" key="4">
    <source>
        <dbReference type="ARBA" id="ARBA00022737"/>
    </source>
</evidence>
<proteinExistence type="predicted"/>
<accession>A0ABU7WKY0</accession>
<dbReference type="InterPro" id="IPR001242">
    <property type="entry name" value="Condensation_dom"/>
</dbReference>
<dbReference type="Pfam" id="PF00550">
    <property type="entry name" value="PP-binding"/>
    <property type="match status" value="3"/>
</dbReference>
<dbReference type="RefSeq" id="WP_331785220.1">
    <property type="nucleotide sequence ID" value="NZ_JAVFKM010000001.1"/>
</dbReference>
<dbReference type="Gene3D" id="3.30.559.30">
    <property type="entry name" value="Nonribosomal peptide synthetase, condensation domain"/>
    <property type="match status" value="3"/>
</dbReference>
<dbReference type="Gene3D" id="1.10.1200.10">
    <property type="entry name" value="ACP-like"/>
    <property type="match status" value="2"/>
</dbReference>
<dbReference type="CDD" id="cd12117">
    <property type="entry name" value="A_NRPS_Srf_like"/>
    <property type="match status" value="2"/>
</dbReference>
<dbReference type="InterPro" id="IPR000873">
    <property type="entry name" value="AMP-dep_synth/lig_dom"/>
</dbReference>
<dbReference type="NCBIfam" id="NF003417">
    <property type="entry name" value="PRK04813.1"/>
    <property type="match status" value="3"/>
</dbReference>
<evidence type="ECO:0000256" key="1">
    <source>
        <dbReference type="ARBA" id="ARBA00001957"/>
    </source>
</evidence>
<dbReference type="CDD" id="cd05930">
    <property type="entry name" value="A_NRPS"/>
    <property type="match status" value="1"/>
</dbReference>
<keyword evidence="3" id="KW-0597">Phosphoprotein</keyword>
<dbReference type="PROSITE" id="PS50075">
    <property type="entry name" value="CARRIER"/>
    <property type="match status" value="3"/>
</dbReference>
<dbReference type="InterPro" id="IPR025110">
    <property type="entry name" value="AMP-bd_C"/>
</dbReference>
<dbReference type="SUPFAM" id="SSF56801">
    <property type="entry name" value="Acetyl-CoA synthetase-like"/>
    <property type="match status" value="3"/>
</dbReference>
<dbReference type="InterPro" id="IPR006162">
    <property type="entry name" value="Ppantetheine_attach_site"/>
</dbReference>
<name>A0ABU7WKY0_9ACTN</name>
<dbReference type="Gene3D" id="3.40.50.1820">
    <property type="entry name" value="alpha/beta hydrolase"/>
    <property type="match status" value="1"/>
</dbReference>
<dbReference type="Gene3D" id="3.40.50.12780">
    <property type="entry name" value="N-terminal domain of ligase-like"/>
    <property type="match status" value="1"/>
</dbReference>
<dbReference type="Proteomes" id="UP001348265">
    <property type="component" value="Unassembled WGS sequence"/>
</dbReference>
<dbReference type="PROSITE" id="PS00012">
    <property type="entry name" value="PHOSPHOPANTETHEINE"/>
    <property type="match status" value="2"/>
</dbReference>
<dbReference type="Gene3D" id="3.40.50.980">
    <property type="match status" value="4"/>
</dbReference>
<keyword evidence="8" id="KW-1185">Reference proteome</keyword>
<dbReference type="PANTHER" id="PTHR45527">
    <property type="entry name" value="NONRIBOSOMAL PEPTIDE SYNTHETASE"/>
    <property type="match status" value="1"/>
</dbReference>
<dbReference type="NCBIfam" id="TIGR01733">
    <property type="entry name" value="AA-adenyl-dom"/>
    <property type="match status" value="3"/>
</dbReference>
<dbReference type="Gene3D" id="3.30.559.10">
    <property type="entry name" value="Chloramphenicol acetyltransferase-like domain"/>
    <property type="match status" value="3"/>
</dbReference>
<protein>
    <submittedName>
        <fullName evidence="7">Amino acid adenylation domain-containing protein</fullName>
    </submittedName>
</protein>
<dbReference type="CDD" id="cd19543">
    <property type="entry name" value="DCL_NRPS"/>
    <property type="match status" value="1"/>
</dbReference>
<dbReference type="SMART" id="SM00823">
    <property type="entry name" value="PKS_PP"/>
    <property type="match status" value="3"/>
</dbReference>
<dbReference type="InterPro" id="IPR020845">
    <property type="entry name" value="AMP-binding_CS"/>
</dbReference>
<dbReference type="Gene3D" id="2.30.38.10">
    <property type="entry name" value="Luciferase, Domain 3"/>
    <property type="match status" value="2"/>
</dbReference>
<evidence type="ECO:0000256" key="5">
    <source>
        <dbReference type="ARBA" id="ARBA00023194"/>
    </source>
</evidence>
<sequence>MERGTASLRPIAVAAGSSQDPAGASPTDRCLHELFQERAALVPDATALVFGDARVTYRELNARANRLARLLVTRGAEPGAVVAVCLERGPGLIVALLAVLKTGAAYALLDPAFPDRRLADLLGETGARLVVSDDARAARLPRGAAEVMSLDGTDRTAVAAQAADDLPRTAGPLDAACVMFTSGSTGRPKGVVAPHRAAVRVFFGQDFVAFGPDRVWLQAAPMSWDAFALELWGALLHGATCVLHPGSAPDPEVITELIAEHRVTTCFLSTSLFNVMVDEYPDALGAVREVMTGGEAVSPGHLARLLEAHPEVALIHCYGPVESMIYATTHRVTAEDLRGTTVPIGTALAHTTVHVLDERLRPVPAGEAGEVWIGGDGLALGYLGRPDLTAERFVAAPSAPGERLYRTGDLARVLPSGALEFVGRADDQVKIRGFRVEPGEVRSALLAHPAVGSAAVTAVRREQGAWQLVAHVVAAPGAQVPPPAALRAFLGGSLPEHLVPSAFVTLDRLPLTPAGKLDRRALPAPDWNARTAAHVAPRTPLESTIARVWADVLGVQRVGVEDDFFALGGDSILSMRIVSRIRAELGVPVPPRALFGAPTVADLARTLDTADGGTTGGDTAHAPIPVTPREGALPLSYAQQRLWFLYEFEHGAVEYNTSIGLRLAGPLDAAALSRALGALSARHESLRTTFDAVDGRGVQYVHTTLEPPLRTVSLTGTEEGDGRQAELDSLLRADAGLPFDLRQGPPWRALLIRLTDGEHLLVLTLHHIVTDGWSMRVLAEELASLYAAARDGAESLDTALPALPAQYADFSVWQRDRLSGPAFDDQLAYWKRRLDGLTPLRLPADRSRAAVRATGGAAHRFALPAPLVAALRELGREHGATLFMTLAAGVQLLLSRYSGERDVAVGTASSGRSRPELEQLIGFFVNTLVLRSQVDPAQDFAGFLGEVRTTVLEAFDAEDVPFDRVVEAVAPERDLSRNPLVQVVVALQQGQPELPDAGGLRITGYDLPRHYSRFDLFVEFWPQGDALDCVIEYSTDLFDAATVETMGGYLRTLFEGVVQAPHRPMGELPLSVATEEHGTAAAAEDGALAHCLHELFQEQAAAVPDATALVDGGTRVSYRELNERANRLARLLTARGAKPGAVVAVCLERGTDLIVALLAVLKSGAAYALLDPAFPDGRLADLLAETGARLVVSDDARAARLPGEAAEVVSLDGDRQRLEALDAHDLPCVTSPSDAACVMFTSGSTGRPKGVVSPHRAAVRVVRGQDFAEFGPRHVWLQSAPMSWDAFALELWGALLHGATCVLHPGSTPDPEVISELVAEHRVTTLWLSASLFNVMADEYPAALGAVEQVITGGEAASPAHVARVLAEYPALRLVNGYGPVESMVFATAHRITAEDVRRPSVPIGRPIAHTGVHILDERMAPVAPGIPGELWIGGAGLAAGYLGRPDLTAERFVPAPFAPGERLYRTGDLARTLPSGALEYLGRVDDQVKIRGFRIEPGEVGTALLQHPALTAAAVVAVQVENGPKRLVAYTVTAPGADAPEAAVLRDFLGRSLPAHMVPSAFVTVDRLPLTPAGKLDRRALPAPDWNTSAGTKEYVAPRGPVEETLAGIWADVLGVEKVGAEDNFFELGGDSILSMQVISRARAAGLTVHSKDVFLRQTVASLAAAAVTHGAAGKDARPRAAATGDVPLTPVQHWFFDHYEAGPEHFDQYVVLDLDPAADRAALAAAVAALPRQHDALRSRFTRVDGQWHQFTAPAHADDTVLRSIDLSGLDGPEQDAAVHAWIEGPDARFRLEEDRKFTAVLVERGAARPPQLLLSAHHLAVDGVSWRVLAEDLETGYRQAVAGRAVDLGPGTSSFREWALRLARHTADGGFAAEADHWDAVTAADGGPADAGALPVDGEGPNTVASTRTVTVRLSAEETRALLQQVPAVYRTRVDDILLSAYGRVLARWTGSPRTLVDLEGHGREELFEDIDLTRTVGWFTSIYPVALTVDPAADWATTLKSVKEQLRAVPGRGLGYGALRHLAGPDAPLGQPGRAVPQISFNYLGRFDTGAAAGSLLRPGGDGVQLTGHPGELRPHLLDAVSRVESGQLSMTWYYSEDVHDKETVERLAEQTAEALREILRHCADPAAGGVTPSDFPLAGLDQATLDQVAGDGRAVEDLYPLTPMQSGMLFHSMTEPDRPLYVEQVSFVLDGVTDPRLLGQAWQQVVDRAPVLRTSVLRDGLEEPLQAVHRTVSLPVGHLDWRGLTDDAARRAALDELFERDQAAGLDLSSAPLMRVTLAALPGDAVQVLWTFHHLLLDGWSAFQVLSDVFACYGALRRADADGSAAEPALPFRPPFRDHVAWLADQDTRAAEEFWRDALRGFGAPTALPYDRQPSGPHHSRSSGRVGLELTPELTAGLNALAREHRLTLNSLVQGAWALLLARHSGERDIVFGATVSGRPAELAGSEAIHGIFINTLPVRVAVDDGAPLVSWLAGLQAAQAESRAHDHLPLARVQATAEVPSGSALFESIVIFENYPIDEQAGSAHGLRLRDLYAEVETTNYPLAVTVYPGERLRFGFAFDPALFDEASVRTLTGRLREILAGAVADPGRTLRDLPWLAADERQALLDAGTGPVRNAGTGTVLRMLAGQVARTPEDVALLHGSQSVTYRELDERSNRLARALIARGIGPEDLVAVAAEPSVDLVTGLLGVLKAGAAYVPVDPAHPAERIAHVLDDAAPALVLADSASQAVIPAGRRLLLDGAGADGPGAGLACGPVRDEERTTPLDPAHPAYVIYTSGSTGRPKGVVIEHRSFADYVSWAAVAYPGASGTAVLHSPVTFDLTVTALYTPLISGGRVLISTLEDTATLPEAARGCSLLKVTPSHLALLGTLADDLLTTGQIVVGGEQLLGEVLEQWRRTHPDVTVINEYGPTEATVGCMEYRIEPGEHAEPGPVPVGRARDNTLLHVLDASLRPVPAGVRGELYVAGAGLARGYVRRPGLTAERFVADPYGPPGSRMYRTGDLARWRPDGQLEFLGRTDDQVKIRGYRIELGEIESALLSHPLVAEAAVVATGGDGASGHSRLTGYVVPAEGRQPDPRELREHTAVSLPGYMVPAAVVVLDALPLTPNGKLDRAALPEPQTAQDAEDHVPPGTPTEEALADLWADLLGVERVGIHDNFFDLGGDSILSIQTVLRMKVAFGLDLSPRDVLTAPTVAQLALVVEDRILAELEQAALADFEGDGPPAP</sequence>
<dbReference type="EMBL" id="JAVFKM010000001">
    <property type="protein sequence ID" value="MEF3112182.1"/>
    <property type="molecule type" value="Genomic_DNA"/>
</dbReference>
<evidence type="ECO:0000256" key="3">
    <source>
        <dbReference type="ARBA" id="ARBA00022553"/>
    </source>
</evidence>
<feature type="domain" description="Carrier" evidence="6">
    <location>
        <begin position="536"/>
        <end position="611"/>
    </location>
</feature>
<dbReference type="Pfam" id="PF13193">
    <property type="entry name" value="AMP-binding_C"/>
    <property type="match status" value="3"/>
</dbReference>
<comment type="cofactor">
    <cofactor evidence="1">
        <name>pantetheine 4'-phosphate</name>
        <dbReference type="ChEBI" id="CHEBI:47942"/>
    </cofactor>
</comment>
<dbReference type="InterPro" id="IPR029058">
    <property type="entry name" value="AB_hydrolase_fold"/>
</dbReference>
<dbReference type="InterPro" id="IPR042099">
    <property type="entry name" value="ANL_N_sf"/>
</dbReference>
<evidence type="ECO:0000259" key="6">
    <source>
        <dbReference type="PROSITE" id="PS50075"/>
    </source>
</evidence>
<dbReference type="CDD" id="cd19534">
    <property type="entry name" value="E_NRPS"/>
    <property type="match status" value="1"/>
</dbReference>
<dbReference type="Gene3D" id="3.30.300.30">
    <property type="match status" value="3"/>
</dbReference>
<keyword evidence="2" id="KW-0596">Phosphopantetheine</keyword>
<dbReference type="InterPro" id="IPR009081">
    <property type="entry name" value="PP-bd_ACP"/>
</dbReference>
<evidence type="ECO:0000313" key="7">
    <source>
        <dbReference type="EMBL" id="MEF3112182.1"/>
    </source>
</evidence>
<dbReference type="Pfam" id="PF00501">
    <property type="entry name" value="AMP-binding"/>
    <property type="match status" value="3"/>
</dbReference>
<dbReference type="InterPro" id="IPR010071">
    <property type="entry name" value="AA_adenyl_dom"/>
</dbReference>
<dbReference type="InterPro" id="IPR010060">
    <property type="entry name" value="NRPS_synth"/>
</dbReference>
<keyword evidence="5" id="KW-0045">Antibiotic biosynthesis</keyword>
<dbReference type="NCBIfam" id="TIGR01720">
    <property type="entry name" value="NRPS-para261"/>
    <property type="match status" value="1"/>
</dbReference>
<dbReference type="PROSITE" id="PS00455">
    <property type="entry name" value="AMP_BINDING"/>
    <property type="match status" value="3"/>
</dbReference>
<dbReference type="InterPro" id="IPR020806">
    <property type="entry name" value="PKS_PP-bd"/>
</dbReference>
<evidence type="ECO:0000256" key="2">
    <source>
        <dbReference type="ARBA" id="ARBA00022450"/>
    </source>
</evidence>
<dbReference type="InterPro" id="IPR045851">
    <property type="entry name" value="AMP-bd_C_sf"/>
</dbReference>
<evidence type="ECO:0000313" key="8">
    <source>
        <dbReference type="Proteomes" id="UP001348265"/>
    </source>
</evidence>
<dbReference type="CDD" id="cd19531">
    <property type="entry name" value="LCL_NRPS-like"/>
    <property type="match status" value="1"/>
</dbReference>
<dbReference type="SUPFAM" id="SSF47336">
    <property type="entry name" value="ACP-like"/>
    <property type="match status" value="3"/>
</dbReference>
<feature type="domain" description="Carrier" evidence="6">
    <location>
        <begin position="3134"/>
        <end position="3209"/>
    </location>
</feature>
<dbReference type="SUPFAM" id="SSF52777">
    <property type="entry name" value="CoA-dependent acyltransferases"/>
    <property type="match status" value="6"/>
</dbReference>
<feature type="domain" description="Carrier" evidence="6">
    <location>
        <begin position="1598"/>
        <end position="1672"/>
    </location>
</feature>
<dbReference type="PANTHER" id="PTHR45527:SF1">
    <property type="entry name" value="FATTY ACID SYNTHASE"/>
    <property type="match status" value="1"/>
</dbReference>
<dbReference type="InterPro" id="IPR023213">
    <property type="entry name" value="CAT-like_dom_sf"/>
</dbReference>
<organism evidence="7 8">
    <name type="scientific">Streptomyces chrestomyceticus</name>
    <dbReference type="NCBI Taxonomy" id="68185"/>
    <lineage>
        <taxon>Bacteria</taxon>
        <taxon>Bacillati</taxon>
        <taxon>Actinomycetota</taxon>
        <taxon>Actinomycetes</taxon>
        <taxon>Kitasatosporales</taxon>
        <taxon>Streptomycetaceae</taxon>
        <taxon>Streptomyces</taxon>
    </lineage>
</organism>
<reference evidence="7 8" key="1">
    <citation type="submission" date="2023-08" db="EMBL/GenBank/DDBJ databases">
        <authorList>
            <person name="Sharma P."/>
            <person name="Verma V."/>
            <person name="Mohan M.K."/>
            <person name="Dubey A.K."/>
        </authorList>
    </citation>
    <scope>NUCLEOTIDE SEQUENCE [LARGE SCALE GENOMIC DNA]</scope>
    <source>
        <strain evidence="7 8">ADP4</strain>
    </source>
</reference>
<gene>
    <name evidence="7" type="ORF">RB636_03035</name>
</gene>
<dbReference type="InterPro" id="IPR036736">
    <property type="entry name" value="ACP-like_sf"/>
</dbReference>